<dbReference type="InterPro" id="IPR043168">
    <property type="entry name" value="DegV_C"/>
</dbReference>
<keyword evidence="1" id="KW-0446">Lipid-binding</keyword>
<name>A0A9D1R5D5_9FIRM</name>
<evidence type="ECO:0000313" key="2">
    <source>
        <dbReference type="EMBL" id="HIW81170.1"/>
    </source>
</evidence>
<dbReference type="Proteomes" id="UP000824265">
    <property type="component" value="Unassembled WGS sequence"/>
</dbReference>
<sequence>MSNIQLVADSTCDLSPELKAAFHIVTIPLCIILEDESYYDGEQITPDQIYQWSDANRQTPKTAAASYERAYETLKPFMEADKDIIFVGISEQMSTTCNVIRLIGEDQHYHKLHVIDSQNLSTGIGLQLLYAAELIKEGKTAEEIVERIEQRRGKVRASFVVETLTYLARGGRCKAVTALLANTLKLKPQIIVEHGAMRVAKKFRGKQSSVIMKYVRELQDDLLAADPSCVFITHSGCEDSIIEEVRSYLDSLDYFANIYVTRAGCVISSHCGPATLGVLFYAQ</sequence>
<dbReference type="SUPFAM" id="SSF82549">
    <property type="entry name" value="DAK1/DegV-like"/>
    <property type="match status" value="1"/>
</dbReference>
<proteinExistence type="predicted"/>
<dbReference type="Gene3D" id="3.30.1180.10">
    <property type="match status" value="1"/>
</dbReference>
<dbReference type="NCBIfam" id="TIGR00762">
    <property type="entry name" value="DegV"/>
    <property type="match status" value="1"/>
</dbReference>
<dbReference type="PROSITE" id="PS51482">
    <property type="entry name" value="DEGV"/>
    <property type="match status" value="1"/>
</dbReference>
<evidence type="ECO:0000313" key="3">
    <source>
        <dbReference type="Proteomes" id="UP000824265"/>
    </source>
</evidence>
<protein>
    <submittedName>
        <fullName evidence="2">DegV family protein</fullName>
    </submittedName>
</protein>
<dbReference type="Gene3D" id="3.40.50.10170">
    <property type="match status" value="1"/>
</dbReference>
<dbReference type="GO" id="GO:0008289">
    <property type="term" value="F:lipid binding"/>
    <property type="evidence" value="ECO:0007669"/>
    <property type="project" value="UniProtKB-KW"/>
</dbReference>
<organism evidence="2 3">
    <name type="scientific">Candidatus Acetatifactor stercoripullorum</name>
    <dbReference type="NCBI Taxonomy" id="2838414"/>
    <lineage>
        <taxon>Bacteria</taxon>
        <taxon>Bacillati</taxon>
        <taxon>Bacillota</taxon>
        <taxon>Clostridia</taxon>
        <taxon>Lachnospirales</taxon>
        <taxon>Lachnospiraceae</taxon>
        <taxon>Acetatifactor</taxon>
    </lineage>
</organism>
<dbReference type="Pfam" id="PF02645">
    <property type="entry name" value="DegV"/>
    <property type="match status" value="1"/>
</dbReference>
<evidence type="ECO:0000256" key="1">
    <source>
        <dbReference type="ARBA" id="ARBA00023121"/>
    </source>
</evidence>
<comment type="caution">
    <text evidence="2">The sequence shown here is derived from an EMBL/GenBank/DDBJ whole genome shotgun (WGS) entry which is preliminary data.</text>
</comment>
<reference evidence="2" key="1">
    <citation type="journal article" date="2021" name="PeerJ">
        <title>Extensive microbial diversity within the chicken gut microbiome revealed by metagenomics and culture.</title>
        <authorList>
            <person name="Gilroy R."/>
            <person name="Ravi A."/>
            <person name="Getino M."/>
            <person name="Pursley I."/>
            <person name="Horton D.L."/>
            <person name="Alikhan N.F."/>
            <person name="Baker D."/>
            <person name="Gharbi K."/>
            <person name="Hall N."/>
            <person name="Watson M."/>
            <person name="Adriaenssens E.M."/>
            <person name="Foster-Nyarko E."/>
            <person name="Jarju S."/>
            <person name="Secka A."/>
            <person name="Antonio M."/>
            <person name="Oren A."/>
            <person name="Chaudhuri R.R."/>
            <person name="La Ragione R."/>
            <person name="Hildebrand F."/>
            <person name="Pallen M.J."/>
        </authorList>
    </citation>
    <scope>NUCLEOTIDE SEQUENCE</scope>
    <source>
        <strain evidence="2">CHK195-6426</strain>
    </source>
</reference>
<dbReference type="PANTHER" id="PTHR33434:SF2">
    <property type="entry name" value="FATTY ACID-BINDING PROTEIN TM_1468"/>
    <property type="match status" value="1"/>
</dbReference>
<dbReference type="PANTHER" id="PTHR33434">
    <property type="entry name" value="DEGV DOMAIN-CONTAINING PROTEIN DR_1986-RELATED"/>
    <property type="match status" value="1"/>
</dbReference>
<dbReference type="AlphaFoldDB" id="A0A9D1R5D5"/>
<reference evidence="2" key="2">
    <citation type="submission" date="2021-04" db="EMBL/GenBank/DDBJ databases">
        <authorList>
            <person name="Gilroy R."/>
        </authorList>
    </citation>
    <scope>NUCLEOTIDE SEQUENCE</scope>
    <source>
        <strain evidence="2">CHK195-6426</strain>
    </source>
</reference>
<dbReference type="EMBL" id="DXGH01000036">
    <property type="protein sequence ID" value="HIW81170.1"/>
    <property type="molecule type" value="Genomic_DNA"/>
</dbReference>
<gene>
    <name evidence="2" type="ORF">H9742_06510</name>
</gene>
<dbReference type="InterPro" id="IPR050270">
    <property type="entry name" value="DegV_domain_contain"/>
</dbReference>
<dbReference type="InterPro" id="IPR003797">
    <property type="entry name" value="DegV"/>
</dbReference>
<accession>A0A9D1R5D5</accession>